<accession>A0A182NEL0</accession>
<evidence type="ECO:0000313" key="2">
    <source>
        <dbReference type="EnsemblMetazoa" id="ADIR006075-PA"/>
    </source>
</evidence>
<organism evidence="2 3">
    <name type="scientific">Anopheles dirus</name>
    <dbReference type="NCBI Taxonomy" id="7168"/>
    <lineage>
        <taxon>Eukaryota</taxon>
        <taxon>Metazoa</taxon>
        <taxon>Ecdysozoa</taxon>
        <taxon>Arthropoda</taxon>
        <taxon>Hexapoda</taxon>
        <taxon>Insecta</taxon>
        <taxon>Pterygota</taxon>
        <taxon>Neoptera</taxon>
        <taxon>Endopterygota</taxon>
        <taxon>Diptera</taxon>
        <taxon>Nematocera</taxon>
        <taxon>Culicoidea</taxon>
        <taxon>Culicidae</taxon>
        <taxon>Anophelinae</taxon>
        <taxon>Anopheles</taxon>
    </lineage>
</organism>
<feature type="region of interest" description="Disordered" evidence="1">
    <location>
        <begin position="50"/>
        <end position="81"/>
    </location>
</feature>
<dbReference type="Proteomes" id="UP000075884">
    <property type="component" value="Unassembled WGS sequence"/>
</dbReference>
<dbReference type="VEuPathDB" id="VectorBase:ADIR006075"/>
<dbReference type="EnsemblMetazoa" id="ADIR006075-RA">
    <property type="protein sequence ID" value="ADIR006075-PA"/>
    <property type="gene ID" value="ADIR006075"/>
</dbReference>
<reference evidence="3" key="1">
    <citation type="submission" date="2013-03" db="EMBL/GenBank/DDBJ databases">
        <title>The Genome Sequence of Anopheles dirus WRAIR2.</title>
        <authorList>
            <consortium name="The Broad Institute Genomics Platform"/>
            <person name="Neafsey D.E."/>
            <person name="Walton C."/>
            <person name="Walker B."/>
            <person name="Young S.K."/>
            <person name="Zeng Q."/>
            <person name="Gargeya S."/>
            <person name="Fitzgerald M."/>
            <person name="Haas B."/>
            <person name="Abouelleil A."/>
            <person name="Allen A.W."/>
            <person name="Alvarado L."/>
            <person name="Arachchi H.M."/>
            <person name="Berlin A.M."/>
            <person name="Chapman S.B."/>
            <person name="Gainer-Dewar J."/>
            <person name="Goldberg J."/>
            <person name="Griggs A."/>
            <person name="Gujja S."/>
            <person name="Hansen M."/>
            <person name="Howarth C."/>
            <person name="Imamovic A."/>
            <person name="Ireland A."/>
            <person name="Larimer J."/>
            <person name="McCowan C."/>
            <person name="Murphy C."/>
            <person name="Pearson M."/>
            <person name="Poon T.W."/>
            <person name="Priest M."/>
            <person name="Roberts A."/>
            <person name="Saif S."/>
            <person name="Shea T."/>
            <person name="Sisk P."/>
            <person name="Sykes S."/>
            <person name="Wortman J."/>
            <person name="Nusbaum C."/>
            <person name="Birren B."/>
        </authorList>
    </citation>
    <scope>NUCLEOTIDE SEQUENCE [LARGE SCALE GENOMIC DNA]</scope>
    <source>
        <strain evidence="3">WRAIR2</strain>
    </source>
</reference>
<sequence length="81" mass="8851">MERAYLEQRYSMHGATPGGLKRYAGDKQNSPQAGYSSRILFIFGGLKSSQHNHSASLPTLAPTDAPATGDNIRPPLDELRH</sequence>
<name>A0A182NEL0_9DIPT</name>
<evidence type="ECO:0000313" key="3">
    <source>
        <dbReference type="Proteomes" id="UP000075884"/>
    </source>
</evidence>
<proteinExistence type="predicted"/>
<evidence type="ECO:0000256" key="1">
    <source>
        <dbReference type="SAM" id="MobiDB-lite"/>
    </source>
</evidence>
<reference evidence="2" key="2">
    <citation type="submission" date="2020-05" db="UniProtKB">
        <authorList>
            <consortium name="EnsemblMetazoa"/>
        </authorList>
    </citation>
    <scope>IDENTIFICATION</scope>
    <source>
        <strain evidence="2">WRAIR2</strain>
    </source>
</reference>
<dbReference type="AlphaFoldDB" id="A0A182NEL0"/>
<protein>
    <submittedName>
        <fullName evidence="2">Uncharacterized protein</fullName>
    </submittedName>
</protein>
<feature type="region of interest" description="Disordered" evidence="1">
    <location>
        <begin position="1"/>
        <end position="32"/>
    </location>
</feature>
<keyword evidence="3" id="KW-1185">Reference proteome</keyword>